<reference evidence="2" key="1">
    <citation type="submission" date="2021-01" db="EMBL/GenBank/DDBJ databases">
        <authorList>
            <person name="Corre E."/>
            <person name="Pelletier E."/>
            <person name="Niang G."/>
            <person name="Scheremetjew M."/>
            <person name="Finn R."/>
            <person name="Kale V."/>
            <person name="Holt S."/>
            <person name="Cochrane G."/>
            <person name="Meng A."/>
            <person name="Brown T."/>
            <person name="Cohen L."/>
        </authorList>
    </citation>
    <scope>NUCLEOTIDE SEQUENCE</scope>
    <source>
        <strain evidence="2">CCMP3278</strain>
    </source>
</reference>
<gene>
    <name evidence="2" type="ORF">TOLI1172_LOCUS2085</name>
</gene>
<dbReference type="AlphaFoldDB" id="A0A7S1EQS5"/>
<proteinExistence type="predicted"/>
<accession>A0A7S1EQS5</accession>
<feature type="compositionally biased region" description="Polar residues" evidence="1">
    <location>
        <begin position="290"/>
        <end position="300"/>
    </location>
</feature>
<evidence type="ECO:0000313" key="2">
    <source>
        <dbReference type="EMBL" id="CAD8817696.1"/>
    </source>
</evidence>
<protein>
    <submittedName>
        <fullName evidence="2">Uncharacterized protein</fullName>
    </submittedName>
</protein>
<feature type="region of interest" description="Disordered" evidence="1">
    <location>
        <begin position="290"/>
        <end position="314"/>
    </location>
</feature>
<name>A0A7S1EQS5_9RHOD</name>
<organism evidence="2">
    <name type="scientific">Timspurckia oligopyrenoides</name>
    <dbReference type="NCBI Taxonomy" id="708627"/>
    <lineage>
        <taxon>Eukaryota</taxon>
        <taxon>Rhodophyta</taxon>
        <taxon>Bangiophyceae</taxon>
        <taxon>Porphyridiales</taxon>
        <taxon>Porphyridiaceae</taxon>
        <taxon>Timspurckia</taxon>
    </lineage>
</organism>
<dbReference type="EMBL" id="HBFP01002909">
    <property type="protein sequence ID" value="CAD8817696.1"/>
    <property type="molecule type" value="Transcribed_RNA"/>
</dbReference>
<evidence type="ECO:0000256" key="1">
    <source>
        <dbReference type="SAM" id="MobiDB-lite"/>
    </source>
</evidence>
<sequence length="314" mass="35266">MKQLAKSIPPELMKDMTPEEIEMIQYQKVMDGYEKMYESIVDSDEKMETTVLSLYDQMDRQFLDLVVQKASSGDETAEKISEIVQKAMADRMQSAADRLRVCLTAGPPDAMVQKLYDFVQAGELDDAFLLLLAGNLDQAKKAQNDNAVKILTILQRKTMELRDQQVEPEVALVRQLLRTETEDARKSILRKALAVKKKVMLSDGSQSSGTTVDGKKLVAAMRKLIEQFGNVDSTLVERVSMIGTEAEDVARELFDIEDKDIQDIQDEAFHKRSVSVFDLERMEIEAEISGSNAPWTGQSDSPPPGFDKSGRMIM</sequence>